<evidence type="ECO:0000259" key="11">
    <source>
        <dbReference type="Pfam" id="PF25023"/>
    </source>
</evidence>
<dbReference type="Pfam" id="PF25023">
    <property type="entry name" value="TEN_YD-shell"/>
    <property type="match status" value="1"/>
</dbReference>
<evidence type="ECO:0000313" key="12">
    <source>
        <dbReference type="EMBL" id="GLC29653.1"/>
    </source>
</evidence>
<dbReference type="Pfam" id="PF20148">
    <property type="entry name" value="DUF6531"/>
    <property type="match status" value="1"/>
</dbReference>
<protein>
    <submittedName>
        <fullName evidence="12">Uncharacterized protein</fullName>
    </submittedName>
</protein>
<organism evidence="12 13">
    <name type="scientific">Clostridium omnivorum</name>
    <dbReference type="NCBI Taxonomy" id="1604902"/>
    <lineage>
        <taxon>Bacteria</taxon>
        <taxon>Bacillati</taxon>
        <taxon>Bacillota</taxon>
        <taxon>Clostridia</taxon>
        <taxon>Eubacteriales</taxon>
        <taxon>Clostridiaceae</taxon>
        <taxon>Clostridium</taxon>
    </lineage>
</organism>
<feature type="domain" description="DUF6531" evidence="9">
    <location>
        <begin position="571"/>
        <end position="646"/>
    </location>
</feature>
<evidence type="ECO:0000259" key="9">
    <source>
        <dbReference type="Pfam" id="PF20148"/>
    </source>
</evidence>
<dbReference type="Pfam" id="PF02018">
    <property type="entry name" value="CBM_4_9"/>
    <property type="match status" value="1"/>
</dbReference>
<name>A0ABQ5N372_9CLOT</name>
<dbReference type="PANTHER" id="PTHR32305:SF17">
    <property type="entry name" value="TRNA NUCLEASE WAPA"/>
    <property type="match status" value="1"/>
</dbReference>
<evidence type="ECO:0000259" key="8">
    <source>
        <dbReference type="Pfam" id="PF02018"/>
    </source>
</evidence>
<comment type="subcellular location">
    <subcellularLocation>
        <location evidence="1">Secreted</location>
    </subcellularLocation>
</comment>
<dbReference type="InterPro" id="IPR022385">
    <property type="entry name" value="Rhs_assc_core"/>
</dbReference>
<evidence type="ECO:0000256" key="6">
    <source>
        <dbReference type="SAM" id="MobiDB-lite"/>
    </source>
</evidence>
<dbReference type="NCBIfam" id="NF033679">
    <property type="entry name" value="DNRLRE_dom"/>
    <property type="match status" value="1"/>
</dbReference>
<feature type="domain" description="Carbohydrate-binding module family 96" evidence="10">
    <location>
        <begin position="383"/>
        <end position="533"/>
    </location>
</feature>
<accession>A0ABQ5N372</accession>
<dbReference type="Gene3D" id="2.180.10.10">
    <property type="entry name" value="RHS repeat-associated core"/>
    <property type="match status" value="2"/>
</dbReference>
<dbReference type="Pfam" id="PF24517">
    <property type="entry name" value="CBM96"/>
    <property type="match status" value="1"/>
</dbReference>
<feature type="chain" id="PRO_5045749238" evidence="7">
    <location>
        <begin position="28"/>
        <end position="2347"/>
    </location>
</feature>
<dbReference type="NCBIfam" id="TIGR03696">
    <property type="entry name" value="Rhs_assc_core"/>
    <property type="match status" value="1"/>
</dbReference>
<dbReference type="InterPro" id="IPR055372">
    <property type="entry name" value="CBM96"/>
</dbReference>
<dbReference type="Proteomes" id="UP001208567">
    <property type="component" value="Unassembled WGS sequence"/>
</dbReference>
<reference evidence="12 13" key="1">
    <citation type="journal article" date="2024" name="Int. J. Syst. Evol. Microbiol.">
        <title>Clostridium omnivorum sp. nov., isolated from anoxic soil under the treatment of reductive soil disinfestation.</title>
        <authorList>
            <person name="Ueki A."/>
            <person name="Tonouchi A."/>
            <person name="Kaku N."/>
            <person name="Honma S."/>
            <person name="Ueki K."/>
        </authorList>
    </citation>
    <scope>NUCLEOTIDE SEQUENCE [LARGE SCALE GENOMIC DNA]</scope>
    <source>
        <strain evidence="12 13">E14</strain>
    </source>
</reference>
<gene>
    <name evidence="12" type="ORF">bsdE14_10630</name>
</gene>
<evidence type="ECO:0000256" key="5">
    <source>
        <dbReference type="ARBA" id="ARBA00022801"/>
    </source>
</evidence>
<feature type="domain" description="CBM-cenC" evidence="8">
    <location>
        <begin position="899"/>
        <end position="1013"/>
    </location>
</feature>
<feature type="region of interest" description="Disordered" evidence="6">
    <location>
        <begin position="207"/>
        <end position="237"/>
    </location>
</feature>
<keyword evidence="3 7" id="KW-0732">Signal</keyword>
<feature type="compositionally biased region" description="Polar residues" evidence="6">
    <location>
        <begin position="29"/>
        <end position="40"/>
    </location>
</feature>
<comment type="caution">
    <text evidence="12">The sequence shown here is derived from an EMBL/GenBank/DDBJ whole genome shotgun (WGS) entry which is preliminary data.</text>
</comment>
<keyword evidence="4" id="KW-0677">Repeat</keyword>
<dbReference type="RefSeq" id="WP_264848942.1">
    <property type="nucleotide sequence ID" value="NZ_BRXR01000001.1"/>
</dbReference>
<evidence type="ECO:0000256" key="7">
    <source>
        <dbReference type="SAM" id="SignalP"/>
    </source>
</evidence>
<feature type="domain" description="Teneurin-like YD-shell" evidence="11">
    <location>
        <begin position="1198"/>
        <end position="1510"/>
    </location>
</feature>
<dbReference type="SUPFAM" id="SSF49785">
    <property type="entry name" value="Galactose-binding domain-like"/>
    <property type="match status" value="2"/>
</dbReference>
<keyword evidence="5" id="KW-0378">Hydrolase</keyword>
<evidence type="ECO:0000256" key="2">
    <source>
        <dbReference type="ARBA" id="ARBA00022525"/>
    </source>
</evidence>
<evidence type="ECO:0000256" key="3">
    <source>
        <dbReference type="ARBA" id="ARBA00022729"/>
    </source>
</evidence>
<dbReference type="InterPro" id="IPR045351">
    <property type="entry name" value="DUF6531"/>
</dbReference>
<sequence>MKKEYKVISVILSVLMLITAIPSRVLAENVTSNSNKSTESAAKVNGGQDQEDKSKEVKILEEVEDKREENVKHFLKEDMTYEAVVYPEAVHYQEDGKLKDIDNTLEEKDDVNLKVQDKISDIRQSDESEGNMYKELLRNKKNLSNWVDSDKNIIENKNNEFKTKIAKNANSNKLVSLKKDNYEIYWGLRDANNSKAKVQEITEEDINKQADKEAQDKIENDSKFKNKSAEEKNSIKDTIANNEKKKALQKYSSTVTFKEALNNVDLQYILTGKKVKENIIINKQIDKPEFKFDLGTVDLEAKLENESTVLFYDKKDSKKVLFTMTAPYMIDANKKTSGSIKLNLVKDPAGYVLSVIPDKEWLNDKERKYPVTIDPPVITPVGSNQIKDTVVSDKYPDTNYYTNQLLRTGYSSSYGNNITYIKFNLPNIKSSDVVTGAYLNLSLQNDSGIDNQVNVHKVKEDWISENITWRYRSLIDERIEDYQIVHGAFLKNYTWNITNIAKDWYSSGFNYGLALKNQGNAGYCEFTASDNTSYVGGYLPYAQINYTSNAGLESYWIYHSQSAGRAGTGYINDYSGNLVFTHDDYSMSGSRLPMNIKHVFNSNEKHTQIGYGSGWRLNYYQRVNEVPMNGEMYYTYIDEDGTMHYFKNNSGVYKDESGLDLTMAKNSDGTYTVKDNKDNKLHFRSDGLLIDIQDKNGNMMILGYDGTTLRTIKDGAGRVTNLFVDANKRLKTIVDPSQRTVATYNYDGERLTEIVYADGNKTVYSYDADDKLLSAENYDGYRLEYQYYNPVPYRVSKVIEKHKDGTMGGEYSISYSNNSTTYVDEADPNKKSNTYYFNDMGNTISVKDNLGNAKYYKYYNKNDANGGVNKLQLESKLQKTVVNYLKNHNAELDSDWISDYWTGSTGSSSYATEENYSGIRSLKVVKTNTTERQFFSQELKLEKGKTYTLSGYVKAKGISNASNAGATIFVLYKDGAGNWQNANTQFVTGDTEWQRYEMSFTIPSNATDNTVYFRPGIVGATGTAYFDCLQLEDGDLANRYNLVENADFKYGSDTPSYWSKVVNSDSSDTLTQSDVAIGASNLDLNAFKLTGAINKDKELQQRINVSGKKGDVLTVGAWIKANSVPLDGDRRCEYAIAVGGSQWKILRPSYYSTQWQYVSDVIVADTDYSYISVYLVYKNNVGTAYFDGVQIYKEEFGTSYQYDSKGNVVSTVDLSSQQSKYEYSTNNDLVKATDPKGNNFTYEYDGKHNITKSTSAENVVCSFEYDSYGNPKKSKIGDATLFVESNAAYTDSGNYMKSLTDSLGNTVKYDYDETKGLLNSVTDAKSNVTSYKYDPNLDRLNSVSKSVDGQTITNSYGYEKDRIKTITHNGFSYNFGYDSLGNNTAVAVGNQNLINNSYEPRTGKLLSSTYGNSQKVENIYDVLDRVISKKVDGVEKFKYKYDANGNLGYHSDLVNNINYRYIYDSADRLTKSQDSNGNTIGYEYDKNNNLSKLTDKINNNTYSTIYSYDKDNKPNITTINGGQTVSYGYDAIARLKSKIISTGAASVSTTYDYLPGVNGSATTKVSEVNNNGSKINYTYDKNGNIDTITQNGKKIKYYYNEANEAIREDNESLNKTFKYVYDAGGNILSKSEYAYTTAPMITDGILEQPRSELFGDGSFEQGTRYGVGRVGSGATKVTGPGFGGPNNPRTGNLCFFMDGGAGDNYAYMNAVTPVVPGKTYNISFYHMEATAGKFNDHSSYARLSNGSYLGLNMSLVGDQVWRPHVQTWTCPQGVNSIQLRFGFNVTAYSWLAIDDIRIEETSANNLLIDGGFEANLRDIEGRVGIGATRITGPGFAGDNNPRTGSRCFFMDGGAGDNYAYLNAVTPVVPGKTYDISFYHREATSGKFNGHSSYVRLSNGSYLGLNMTFAENPVWTKYTQTWTCPDGVNSIQLRFGFNATAYSWLAVDDIRIVESGTKIETNNPLKIYNYTYGDSNWKDKLKSYDNKSIDYDNIGNPISYDGYTYAWEQGRQLKSISGNGKTLGFKYNDAGIRTEKSYNGTVTKYHLIGDKVTYEDNGTDKIYYTYDSSAHLVSMNLNGVEYYYIRNAQGDIIGLFDKNGTQVVSYTYDTWGKLISIDGSLKDSVGVKNPYRYRGYRYDTETGLYYIQSRYYNPEWGRFINADAVAGKIGELLSHNVFAYCCNNPISREDPDGFSWRDQTEGGGGGLGGLIALGAMTMAEKSQPEIESSVERTVSRRDIIQKAVNATQKIVRNPYGKKGSPAHQEAISKVQSLLEKYDCKVQREFYVPIENGLKRSRYGDLLITEPNGEKWIVQVGKQTLSGKPVPRERDAIMDLLKSGYQSIFVPYN</sequence>
<evidence type="ECO:0000256" key="4">
    <source>
        <dbReference type="ARBA" id="ARBA00022737"/>
    </source>
</evidence>
<dbReference type="InterPro" id="IPR003305">
    <property type="entry name" value="CenC_carb-bd"/>
</dbReference>
<dbReference type="EMBL" id="BRXR01000001">
    <property type="protein sequence ID" value="GLC29653.1"/>
    <property type="molecule type" value="Genomic_DNA"/>
</dbReference>
<dbReference type="InterPro" id="IPR008979">
    <property type="entry name" value="Galactose-bd-like_sf"/>
</dbReference>
<keyword evidence="13" id="KW-1185">Reference proteome</keyword>
<dbReference type="InterPro" id="IPR056823">
    <property type="entry name" value="TEN-like_YD-shell"/>
</dbReference>
<feature type="compositionally biased region" description="Basic and acidic residues" evidence="6">
    <location>
        <begin position="207"/>
        <end position="235"/>
    </location>
</feature>
<evidence type="ECO:0000256" key="1">
    <source>
        <dbReference type="ARBA" id="ARBA00004613"/>
    </source>
</evidence>
<evidence type="ECO:0000313" key="13">
    <source>
        <dbReference type="Proteomes" id="UP001208567"/>
    </source>
</evidence>
<evidence type="ECO:0000259" key="10">
    <source>
        <dbReference type="Pfam" id="PF24517"/>
    </source>
</evidence>
<dbReference type="InterPro" id="IPR050708">
    <property type="entry name" value="T6SS_VgrG/RHS"/>
</dbReference>
<proteinExistence type="predicted"/>
<keyword evidence="2" id="KW-0964">Secreted</keyword>
<feature type="region of interest" description="Disordered" evidence="6">
    <location>
        <begin position="29"/>
        <end position="55"/>
    </location>
</feature>
<dbReference type="Gene3D" id="2.60.120.260">
    <property type="entry name" value="Galactose-binding domain-like"/>
    <property type="match status" value="2"/>
</dbReference>
<feature type="signal peptide" evidence="7">
    <location>
        <begin position="1"/>
        <end position="27"/>
    </location>
</feature>
<dbReference type="PANTHER" id="PTHR32305">
    <property type="match status" value="1"/>
</dbReference>